<comment type="caution">
    <text evidence="3">The sequence shown here is derived from an EMBL/GenBank/DDBJ whole genome shotgun (WGS) entry which is preliminary data.</text>
</comment>
<keyword evidence="4" id="KW-1185">Reference proteome</keyword>
<gene>
    <name evidence="3" type="ORF">IBL26_14440</name>
</gene>
<feature type="region of interest" description="Disordered" evidence="1">
    <location>
        <begin position="89"/>
        <end position="114"/>
    </location>
</feature>
<accession>A0ABR7RN52</accession>
<dbReference type="RefSeq" id="WP_187785205.1">
    <property type="nucleotide sequence ID" value="NZ_JACTVA010000025.1"/>
</dbReference>
<proteinExistence type="predicted"/>
<protein>
    <submittedName>
        <fullName evidence="3">Chemotaxis protein CheW</fullName>
    </submittedName>
</protein>
<reference evidence="3 4" key="1">
    <citation type="journal article" date="2013" name="Int. J. Syst. Evol. Microbiol.">
        <title>Roseomonas aerophila sp. nov., isolated from air.</title>
        <authorList>
            <person name="Kim S.J."/>
            <person name="Weon H.Y."/>
            <person name="Ahn J.H."/>
            <person name="Hong S.B."/>
            <person name="Seok S.J."/>
            <person name="Whang K.S."/>
            <person name="Kwon S.W."/>
        </authorList>
    </citation>
    <scope>NUCLEOTIDE SEQUENCE [LARGE SCALE GENOMIC DNA]</scope>
    <source>
        <strain evidence="3 4">NBRC 108923</strain>
    </source>
</reference>
<dbReference type="Pfam" id="PF01584">
    <property type="entry name" value="CheW"/>
    <property type="match status" value="1"/>
</dbReference>
<dbReference type="SMART" id="SM00260">
    <property type="entry name" value="CheW"/>
    <property type="match status" value="1"/>
</dbReference>
<sequence length="380" mass="38648">MTAPEDGLVIAGEVFRLPPGGRPVPAPARVRPLPGAPPGLLGLAVQDSQLLPVWSAEATPAAWVRLEAGLIGGTGFAPAPADAKLLALPATPPAHPAPPLPAPPATEPTSTAPKPPVQAALRFDGASLHLSLHALAGIRPWPPHRSPVPGRPSGAAGYADTVDGPLLLLDAGWCFSTPASQHVEADGHVAVLRHAGRQLGIPCTAVAPGETGPAFLPRLETPEGRRLLALAPRLRPVEQVSPRPSRSLLLCRAGGVSFFLPSEAVDAVMPPQAPLPLPWGAQSAGWIGACAHRGAVLPVADAARALGPVPLPQAPPLLRLAGGRPVALAVAEVLGLRTLPDDAVTLLEDDPLVAALVASDGALLPLCRPWALAAPSVTPA</sequence>
<dbReference type="SUPFAM" id="SSF50341">
    <property type="entry name" value="CheW-like"/>
    <property type="match status" value="1"/>
</dbReference>
<evidence type="ECO:0000313" key="3">
    <source>
        <dbReference type="EMBL" id="MBC9208041.1"/>
    </source>
</evidence>
<feature type="domain" description="CheW-like" evidence="2">
    <location>
        <begin position="243"/>
        <end position="373"/>
    </location>
</feature>
<name>A0ABR7RN52_9PROT</name>
<evidence type="ECO:0000256" key="1">
    <source>
        <dbReference type="SAM" id="MobiDB-lite"/>
    </source>
</evidence>
<evidence type="ECO:0000259" key="2">
    <source>
        <dbReference type="SMART" id="SM00260"/>
    </source>
</evidence>
<dbReference type="InterPro" id="IPR002545">
    <property type="entry name" value="CheW-lke_dom"/>
</dbReference>
<feature type="compositionally biased region" description="Pro residues" evidence="1">
    <location>
        <begin position="90"/>
        <end position="106"/>
    </location>
</feature>
<organism evidence="3 4">
    <name type="scientific">Teichococcus aerophilus</name>
    <dbReference type="NCBI Taxonomy" id="1224513"/>
    <lineage>
        <taxon>Bacteria</taxon>
        <taxon>Pseudomonadati</taxon>
        <taxon>Pseudomonadota</taxon>
        <taxon>Alphaproteobacteria</taxon>
        <taxon>Acetobacterales</taxon>
        <taxon>Roseomonadaceae</taxon>
        <taxon>Roseomonas</taxon>
    </lineage>
</organism>
<dbReference type="EMBL" id="JACTVA010000025">
    <property type="protein sequence ID" value="MBC9208041.1"/>
    <property type="molecule type" value="Genomic_DNA"/>
</dbReference>
<dbReference type="InterPro" id="IPR036061">
    <property type="entry name" value="CheW-like_dom_sf"/>
</dbReference>
<dbReference type="Proteomes" id="UP000626026">
    <property type="component" value="Unassembled WGS sequence"/>
</dbReference>
<evidence type="ECO:0000313" key="4">
    <source>
        <dbReference type="Proteomes" id="UP000626026"/>
    </source>
</evidence>